<evidence type="ECO:0000313" key="2">
    <source>
        <dbReference type="Proteomes" id="UP000556026"/>
    </source>
</evidence>
<evidence type="ECO:0000313" key="1">
    <source>
        <dbReference type="EMBL" id="GFO60655.1"/>
    </source>
</evidence>
<gene>
    <name evidence="1" type="ORF">GMST_29800</name>
</gene>
<protein>
    <submittedName>
        <fullName evidence="1">Uncharacterized protein</fullName>
    </submittedName>
</protein>
<sequence>MSDLIRVADGVAIPVEMLATWDRLSEYATVYGPEFEADVTRLGLNLRPLFSLNQSIGGEQAISFETATSSSLQFYLRPDIYRAMVGGVNN</sequence>
<organism evidence="1 2">
    <name type="scientific">Geomonas silvestris</name>
    <dbReference type="NCBI Taxonomy" id="2740184"/>
    <lineage>
        <taxon>Bacteria</taxon>
        <taxon>Pseudomonadati</taxon>
        <taxon>Thermodesulfobacteriota</taxon>
        <taxon>Desulfuromonadia</taxon>
        <taxon>Geobacterales</taxon>
        <taxon>Geobacteraceae</taxon>
        <taxon>Geomonas</taxon>
    </lineage>
</organism>
<dbReference type="Proteomes" id="UP000556026">
    <property type="component" value="Unassembled WGS sequence"/>
</dbReference>
<dbReference type="EMBL" id="BLXX01000009">
    <property type="protein sequence ID" value="GFO60655.1"/>
    <property type="molecule type" value="Genomic_DNA"/>
</dbReference>
<keyword evidence="2" id="KW-1185">Reference proteome</keyword>
<name>A0A6V8MKU0_9BACT</name>
<dbReference type="RefSeq" id="WP_183355465.1">
    <property type="nucleotide sequence ID" value="NZ_BLXX01000009.1"/>
</dbReference>
<accession>A0A6V8MKU0</accession>
<reference evidence="2" key="1">
    <citation type="submission" date="2020-06" db="EMBL/GenBank/DDBJ databases">
        <title>Draft genomic sequence of Geomonas sp. Red330.</title>
        <authorList>
            <person name="Itoh H."/>
            <person name="Zhenxing X."/>
            <person name="Ushijima N."/>
            <person name="Masuda Y."/>
            <person name="Shiratori Y."/>
            <person name="Senoo K."/>
        </authorList>
    </citation>
    <scope>NUCLEOTIDE SEQUENCE [LARGE SCALE GENOMIC DNA]</scope>
    <source>
        <strain evidence="2">Red330</strain>
    </source>
</reference>
<proteinExistence type="predicted"/>
<dbReference type="AlphaFoldDB" id="A0A6V8MKU0"/>
<comment type="caution">
    <text evidence="1">The sequence shown here is derived from an EMBL/GenBank/DDBJ whole genome shotgun (WGS) entry which is preliminary data.</text>
</comment>